<sequence>MLPFSFSNISLTLVLFVATMIIRCVFPCTSLDALERNLKVLEKKFHLCLLEGTLNYEDSVKFEILWIGLMDAFSKIQVESYEARFSSPIQRVLLMKKRLFDIVGCNADVEQLQVSILYASEKTKQLQYKLEIDRVRVVSSASAALGMHTRSNHGLFKRSLHELRQVLKSIQDDVNLYFQITCTRKSWSIVCAVRIRRIR</sequence>
<organism evidence="2 3">
    <name type="scientific">Lentinula lateritia</name>
    <dbReference type="NCBI Taxonomy" id="40482"/>
    <lineage>
        <taxon>Eukaryota</taxon>
        <taxon>Fungi</taxon>
        <taxon>Dikarya</taxon>
        <taxon>Basidiomycota</taxon>
        <taxon>Agaricomycotina</taxon>
        <taxon>Agaricomycetes</taxon>
        <taxon>Agaricomycetidae</taxon>
        <taxon>Agaricales</taxon>
        <taxon>Marasmiineae</taxon>
        <taxon>Omphalotaceae</taxon>
        <taxon>Lentinula</taxon>
    </lineage>
</organism>
<keyword evidence="3" id="KW-1185">Reference proteome</keyword>
<keyword evidence="1" id="KW-0472">Membrane</keyword>
<evidence type="ECO:0000313" key="3">
    <source>
        <dbReference type="Proteomes" id="UP001150217"/>
    </source>
</evidence>
<evidence type="ECO:0000256" key="1">
    <source>
        <dbReference type="SAM" id="Phobius"/>
    </source>
</evidence>
<feature type="transmembrane region" description="Helical" evidence="1">
    <location>
        <begin position="6"/>
        <end position="26"/>
    </location>
</feature>
<evidence type="ECO:0000313" key="2">
    <source>
        <dbReference type="EMBL" id="KAJ4496564.1"/>
    </source>
</evidence>
<name>A0ABQ8VJK0_9AGAR</name>
<accession>A0ABQ8VJK0</accession>
<keyword evidence="1" id="KW-1133">Transmembrane helix</keyword>
<proteinExistence type="predicted"/>
<gene>
    <name evidence="2" type="ORF">C8R41DRAFT_262021</name>
</gene>
<reference evidence="2" key="1">
    <citation type="submission" date="2022-08" db="EMBL/GenBank/DDBJ databases">
        <title>A Global Phylogenomic Analysis of the Shiitake Genus Lentinula.</title>
        <authorList>
            <consortium name="DOE Joint Genome Institute"/>
            <person name="Sierra-Patev S."/>
            <person name="Min B."/>
            <person name="Naranjo-Ortiz M."/>
            <person name="Looney B."/>
            <person name="Konkel Z."/>
            <person name="Slot J.C."/>
            <person name="Sakamoto Y."/>
            <person name="Steenwyk J.L."/>
            <person name="Rokas A."/>
            <person name="Carro J."/>
            <person name="Camarero S."/>
            <person name="Ferreira P."/>
            <person name="Molpeceres G."/>
            <person name="Ruiz-Duenas F.J."/>
            <person name="Serrano A."/>
            <person name="Henrissat B."/>
            <person name="Drula E."/>
            <person name="Hughes K.W."/>
            <person name="Mata J.L."/>
            <person name="Ishikawa N.K."/>
            <person name="Vargas-Isla R."/>
            <person name="Ushijima S."/>
            <person name="Smith C.A."/>
            <person name="Ahrendt S."/>
            <person name="Andreopoulos W."/>
            <person name="He G."/>
            <person name="Labutti K."/>
            <person name="Lipzen A."/>
            <person name="Ng V."/>
            <person name="Riley R."/>
            <person name="Sandor L."/>
            <person name="Barry K."/>
            <person name="Martinez A.T."/>
            <person name="Xiao Y."/>
            <person name="Gibbons J.G."/>
            <person name="Terashima K."/>
            <person name="Grigoriev I.V."/>
            <person name="Hibbett D.S."/>
        </authorList>
    </citation>
    <scope>NUCLEOTIDE SEQUENCE</scope>
    <source>
        <strain evidence="2">RHP3577 ss4</strain>
    </source>
</reference>
<protein>
    <submittedName>
        <fullName evidence="2">Uncharacterized protein</fullName>
    </submittedName>
</protein>
<dbReference type="EMBL" id="JANVFT010000027">
    <property type="protein sequence ID" value="KAJ4496564.1"/>
    <property type="molecule type" value="Genomic_DNA"/>
</dbReference>
<keyword evidence="1" id="KW-0812">Transmembrane</keyword>
<dbReference type="Proteomes" id="UP001150217">
    <property type="component" value="Unassembled WGS sequence"/>
</dbReference>
<comment type="caution">
    <text evidence="2">The sequence shown here is derived from an EMBL/GenBank/DDBJ whole genome shotgun (WGS) entry which is preliminary data.</text>
</comment>